<feature type="region of interest" description="Disordered" evidence="1">
    <location>
        <begin position="1"/>
        <end position="29"/>
    </location>
</feature>
<feature type="compositionally biased region" description="Polar residues" evidence="1">
    <location>
        <begin position="1"/>
        <end position="13"/>
    </location>
</feature>
<comment type="caution">
    <text evidence="2">The sequence shown here is derived from an EMBL/GenBank/DDBJ whole genome shotgun (WGS) entry which is preliminary data.</text>
</comment>
<sequence length="67" mass="7950">MSYTKGETNTSQKNSREIAKAGMTRNERDARRTYVTNKYSFRFILINSSFDIKTVRLKLVVLRQIRF</sequence>
<dbReference type="Proteomes" id="UP001607303">
    <property type="component" value="Unassembled WGS sequence"/>
</dbReference>
<evidence type="ECO:0000256" key="1">
    <source>
        <dbReference type="SAM" id="MobiDB-lite"/>
    </source>
</evidence>
<feature type="compositionally biased region" description="Basic and acidic residues" evidence="1">
    <location>
        <begin position="14"/>
        <end position="29"/>
    </location>
</feature>
<evidence type="ECO:0000313" key="3">
    <source>
        <dbReference type="Proteomes" id="UP001607303"/>
    </source>
</evidence>
<protein>
    <submittedName>
        <fullName evidence="2">Uncharacterized protein</fullName>
    </submittedName>
</protein>
<proteinExistence type="predicted"/>
<keyword evidence="3" id="KW-1185">Reference proteome</keyword>
<accession>A0ABD2BBV1</accession>
<dbReference type="AlphaFoldDB" id="A0ABD2BBV1"/>
<reference evidence="2 3" key="1">
    <citation type="journal article" date="2024" name="Ann. Entomol. Soc. Am.">
        <title>Genomic analyses of the southern and eastern yellowjacket wasps (Hymenoptera: Vespidae) reveal evolutionary signatures of social life.</title>
        <authorList>
            <person name="Catto M.A."/>
            <person name="Caine P.B."/>
            <person name="Orr S.E."/>
            <person name="Hunt B.G."/>
            <person name="Goodisman M.A.D."/>
        </authorList>
    </citation>
    <scope>NUCLEOTIDE SEQUENCE [LARGE SCALE GENOMIC DNA]</scope>
    <source>
        <strain evidence="2">232</strain>
        <tissue evidence="2">Head and thorax</tissue>
    </source>
</reference>
<gene>
    <name evidence="2" type="ORF">V1477_016035</name>
</gene>
<name>A0ABD2BBV1_VESMC</name>
<organism evidence="2 3">
    <name type="scientific">Vespula maculifrons</name>
    <name type="common">Eastern yellow jacket</name>
    <name type="synonym">Wasp</name>
    <dbReference type="NCBI Taxonomy" id="7453"/>
    <lineage>
        <taxon>Eukaryota</taxon>
        <taxon>Metazoa</taxon>
        <taxon>Ecdysozoa</taxon>
        <taxon>Arthropoda</taxon>
        <taxon>Hexapoda</taxon>
        <taxon>Insecta</taxon>
        <taxon>Pterygota</taxon>
        <taxon>Neoptera</taxon>
        <taxon>Endopterygota</taxon>
        <taxon>Hymenoptera</taxon>
        <taxon>Apocrita</taxon>
        <taxon>Aculeata</taxon>
        <taxon>Vespoidea</taxon>
        <taxon>Vespidae</taxon>
        <taxon>Vespinae</taxon>
        <taxon>Vespula</taxon>
    </lineage>
</organism>
<evidence type="ECO:0000313" key="2">
    <source>
        <dbReference type="EMBL" id="KAL2730224.1"/>
    </source>
</evidence>
<dbReference type="EMBL" id="JAYRBN010000091">
    <property type="protein sequence ID" value="KAL2730224.1"/>
    <property type="molecule type" value="Genomic_DNA"/>
</dbReference>